<dbReference type="InterPro" id="IPR010998">
    <property type="entry name" value="Integrase_recombinase_N"/>
</dbReference>
<reference evidence="8 9" key="1">
    <citation type="submission" date="2017-05" db="EMBL/GenBank/DDBJ databases">
        <authorList>
            <person name="Varghese N."/>
            <person name="Submissions S."/>
        </authorList>
    </citation>
    <scope>NUCLEOTIDE SEQUENCE [LARGE SCALE GENOMIC DNA]</scope>
    <source>
        <strain evidence="8 9">DSM 15949</strain>
    </source>
</reference>
<dbReference type="InterPro" id="IPR046668">
    <property type="entry name" value="DUF6538"/>
</dbReference>
<evidence type="ECO:0000256" key="1">
    <source>
        <dbReference type="ARBA" id="ARBA00008857"/>
    </source>
</evidence>
<keyword evidence="3 5" id="KW-0238">DNA-binding</keyword>
<evidence type="ECO:0000259" key="7">
    <source>
        <dbReference type="PROSITE" id="PS51900"/>
    </source>
</evidence>
<dbReference type="EMBL" id="FXTT01000004">
    <property type="protein sequence ID" value="SMP29914.1"/>
    <property type="molecule type" value="Genomic_DNA"/>
</dbReference>
<evidence type="ECO:0000256" key="5">
    <source>
        <dbReference type="PROSITE-ProRule" id="PRU01248"/>
    </source>
</evidence>
<evidence type="ECO:0000313" key="9">
    <source>
        <dbReference type="Proteomes" id="UP001157914"/>
    </source>
</evidence>
<name>A0ABY1PA36_9HYPH</name>
<dbReference type="InterPro" id="IPR044068">
    <property type="entry name" value="CB"/>
</dbReference>
<organism evidence="8 9">
    <name type="scientific">Roseibium denhamense</name>
    <dbReference type="NCBI Taxonomy" id="76305"/>
    <lineage>
        <taxon>Bacteria</taxon>
        <taxon>Pseudomonadati</taxon>
        <taxon>Pseudomonadota</taxon>
        <taxon>Alphaproteobacteria</taxon>
        <taxon>Hyphomicrobiales</taxon>
        <taxon>Stappiaceae</taxon>
        <taxon>Roseibium</taxon>
    </lineage>
</organism>
<proteinExistence type="inferred from homology"/>
<dbReference type="InterPro" id="IPR002104">
    <property type="entry name" value="Integrase_catalytic"/>
</dbReference>
<dbReference type="Pfam" id="PF00589">
    <property type="entry name" value="Phage_integrase"/>
    <property type="match status" value="1"/>
</dbReference>
<feature type="domain" description="Core-binding (CB)" evidence="7">
    <location>
        <begin position="136"/>
        <end position="213"/>
    </location>
</feature>
<dbReference type="PROSITE" id="PS51900">
    <property type="entry name" value="CB"/>
    <property type="match status" value="1"/>
</dbReference>
<dbReference type="PROSITE" id="PS51898">
    <property type="entry name" value="TYR_RECOMBINASE"/>
    <property type="match status" value="1"/>
</dbReference>
<dbReference type="Gene3D" id="1.10.443.10">
    <property type="entry name" value="Intergrase catalytic core"/>
    <property type="match status" value="1"/>
</dbReference>
<dbReference type="Proteomes" id="UP001157914">
    <property type="component" value="Unassembled WGS sequence"/>
</dbReference>
<evidence type="ECO:0000259" key="6">
    <source>
        <dbReference type="PROSITE" id="PS51898"/>
    </source>
</evidence>
<sequence>MTNYLLRKNGTFYAVLDVPADVRDKIGKTKFKRSLKTGNRQEALGEVGQVISGWKSEIEVARGNGSIAEEAAVWASMRSKAQDIEELNLIEELMADHAYDIEASGRSISPANGRDPETTKSEDALRFTKLALGKLTPLMRHVDRWLADQSVSEFTEYEYRRELVGLEKRFKQIEDVTRRAASDYIEELKHGGRSRDTIGKRLSAYKGYWDWLARHDYISDEVKNPWQGLMPKKKQVSASLKRRAIPDQVGSELLSSIKANQKRQPDDYAVMLTMAATGMRLGEVASLKKEDVRTDAAVTWLDVKDSKTLAGIRRVPISDLHVRSVLRNKAEQVQPGEYIFQSLKTDERGKRTHQISKRFGIALRRISDDERIVASHSWRYRARTLLERGGVYVATSDWLIGHERPGEGLGRYSEGPSDDQLIDGARHIFVPEHS</sequence>
<evidence type="ECO:0000256" key="3">
    <source>
        <dbReference type="ARBA" id="ARBA00023125"/>
    </source>
</evidence>
<dbReference type="Gene3D" id="1.10.150.130">
    <property type="match status" value="1"/>
</dbReference>
<evidence type="ECO:0000256" key="2">
    <source>
        <dbReference type="ARBA" id="ARBA00022908"/>
    </source>
</evidence>
<dbReference type="InterPro" id="IPR004107">
    <property type="entry name" value="Integrase_SAM-like_N"/>
</dbReference>
<protein>
    <submittedName>
        <fullName evidence="8">Site-specific recombinase XerD</fullName>
    </submittedName>
</protein>
<dbReference type="PANTHER" id="PTHR30349:SF41">
    <property type="entry name" value="INTEGRASE_RECOMBINASE PROTEIN MJ0367-RELATED"/>
    <property type="match status" value="1"/>
</dbReference>
<keyword evidence="2" id="KW-0229">DNA integration</keyword>
<keyword evidence="9" id="KW-1185">Reference proteome</keyword>
<dbReference type="InterPro" id="IPR050090">
    <property type="entry name" value="Tyrosine_recombinase_XerCD"/>
</dbReference>
<comment type="similarity">
    <text evidence="1">Belongs to the 'phage' integrase family.</text>
</comment>
<keyword evidence="4" id="KW-0233">DNA recombination</keyword>
<accession>A0ABY1PA36</accession>
<dbReference type="Pfam" id="PF20172">
    <property type="entry name" value="DUF6538"/>
    <property type="match status" value="1"/>
</dbReference>
<dbReference type="SUPFAM" id="SSF56349">
    <property type="entry name" value="DNA breaking-rejoining enzymes"/>
    <property type="match status" value="1"/>
</dbReference>
<dbReference type="Pfam" id="PF02899">
    <property type="entry name" value="Phage_int_SAM_1"/>
    <property type="match status" value="1"/>
</dbReference>
<evidence type="ECO:0000256" key="4">
    <source>
        <dbReference type="ARBA" id="ARBA00023172"/>
    </source>
</evidence>
<dbReference type="PANTHER" id="PTHR30349">
    <property type="entry name" value="PHAGE INTEGRASE-RELATED"/>
    <property type="match status" value="1"/>
</dbReference>
<dbReference type="InterPro" id="IPR011010">
    <property type="entry name" value="DNA_brk_join_enz"/>
</dbReference>
<evidence type="ECO:0000313" key="8">
    <source>
        <dbReference type="EMBL" id="SMP29914.1"/>
    </source>
</evidence>
<dbReference type="InterPro" id="IPR013762">
    <property type="entry name" value="Integrase-like_cat_sf"/>
</dbReference>
<comment type="caution">
    <text evidence="8">The sequence shown here is derived from an EMBL/GenBank/DDBJ whole genome shotgun (WGS) entry which is preliminary data.</text>
</comment>
<gene>
    <name evidence="8" type="ORF">SAMN06265374_3154</name>
</gene>
<feature type="domain" description="Tyr recombinase" evidence="6">
    <location>
        <begin position="239"/>
        <end position="426"/>
    </location>
</feature>
<dbReference type="RefSeq" id="WP_155193420.1">
    <property type="nucleotide sequence ID" value="NZ_BAAAEA010000004.1"/>
</dbReference>